<organism evidence="1 2">
    <name type="scientific">Chryseobacterium shigense</name>
    <dbReference type="NCBI Taxonomy" id="297244"/>
    <lineage>
        <taxon>Bacteria</taxon>
        <taxon>Pseudomonadati</taxon>
        <taxon>Bacteroidota</taxon>
        <taxon>Flavobacteriia</taxon>
        <taxon>Flavobacteriales</taxon>
        <taxon>Weeksellaceae</taxon>
        <taxon>Chryseobacterium group</taxon>
        <taxon>Chryseobacterium</taxon>
    </lineage>
</organism>
<proteinExistence type="predicted"/>
<accession>A0A1N7IXX8</accession>
<keyword evidence="2" id="KW-1185">Reference proteome</keyword>
<sequence>MFVSKYYNMDFLKDIVFEDPDKIGGSIKATIQKTGKIGFSSGAEEFMELKNTPYFKIGFNNSENAGDIIYMVSSATEEGAFKVSKAGLYYYINLKNVFDRKGIDYKNKSYIYDIKKENSEDTEFFILTKRKK</sequence>
<gene>
    <name evidence="1" type="ORF">SAMN05421639_104733</name>
</gene>
<dbReference type="EMBL" id="FTNY01000004">
    <property type="protein sequence ID" value="SIS41904.1"/>
    <property type="molecule type" value="Genomic_DNA"/>
</dbReference>
<evidence type="ECO:0000313" key="1">
    <source>
        <dbReference type="EMBL" id="SIS41904.1"/>
    </source>
</evidence>
<reference evidence="2" key="1">
    <citation type="submission" date="2017-01" db="EMBL/GenBank/DDBJ databases">
        <authorList>
            <person name="Varghese N."/>
            <person name="Submissions S."/>
        </authorList>
    </citation>
    <scope>NUCLEOTIDE SEQUENCE [LARGE SCALE GENOMIC DNA]</scope>
    <source>
        <strain evidence="2">DSM 17126</strain>
    </source>
</reference>
<dbReference type="Proteomes" id="UP000186373">
    <property type="component" value="Unassembled WGS sequence"/>
</dbReference>
<evidence type="ECO:0000313" key="2">
    <source>
        <dbReference type="Proteomes" id="UP000186373"/>
    </source>
</evidence>
<dbReference type="AlphaFoldDB" id="A0A1N7IXX8"/>
<protein>
    <submittedName>
        <fullName evidence="1">Uncharacterized protein</fullName>
    </submittedName>
</protein>
<name>A0A1N7IXX8_9FLAO</name>